<dbReference type="CDD" id="cd00130">
    <property type="entry name" value="PAS"/>
    <property type="match status" value="1"/>
</dbReference>
<feature type="domain" description="PAC" evidence="17">
    <location>
        <begin position="328"/>
        <end position="382"/>
    </location>
</feature>
<keyword evidence="12" id="KW-0902">Two-component regulatory system</keyword>
<dbReference type="SUPFAM" id="SSF55874">
    <property type="entry name" value="ATPase domain of HSP90 chaperone/DNA topoisomerase II/histidine kinase"/>
    <property type="match status" value="1"/>
</dbReference>
<evidence type="ECO:0000259" key="16">
    <source>
        <dbReference type="PROSITE" id="PS50112"/>
    </source>
</evidence>
<dbReference type="SUPFAM" id="SSF55785">
    <property type="entry name" value="PYP-like sensor domain (PAS domain)"/>
    <property type="match status" value="1"/>
</dbReference>
<dbReference type="SUPFAM" id="SSF158472">
    <property type="entry name" value="HAMP domain-like"/>
    <property type="match status" value="1"/>
</dbReference>
<organism evidence="19 20">
    <name type="scientific">Geomicrobium sediminis</name>
    <dbReference type="NCBI Taxonomy" id="1347788"/>
    <lineage>
        <taxon>Bacteria</taxon>
        <taxon>Bacillati</taxon>
        <taxon>Bacillota</taxon>
        <taxon>Bacilli</taxon>
        <taxon>Bacillales</taxon>
        <taxon>Geomicrobium</taxon>
    </lineage>
</organism>
<dbReference type="EC" id="2.7.13.3" evidence="3"/>
<dbReference type="CDD" id="cd06225">
    <property type="entry name" value="HAMP"/>
    <property type="match status" value="1"/>
</dbReference>
<dbReference type="InterPro" id="IPR036097">
    <property type="entry name" value="HisK_dim/P_sf"/>
</dbReference>
<proteinExistence type="predicted"/>
<dbReference type="InterPro" id="IPR013767">
    <property type="entry name" value="PAS_fold"/>
</dbReference>
<dbReference type="Gene3D" id="1.10.287.130">
    <property type="match status" value="1"/>
</dbReference>
<dbReference type="PROSITE" id="PS50885">
    <property type="entry name" value="HAMP"/>
    <property type="match status" value="1"/>
</dbReference>
<dbReference type="Pfam" id="PF23846">
    <property type="entry name" value="Cache_WalK"/>
    <property type="match status" value="1"/>
</dbReference>
<evidence type="ECO:0000256" key="9">
    <source>
        <dbReference type="ARBA" id="ARBA00022777"/>
    </source>
</evidence>
<evidence type="ECO:0000256" key="6">
    <source>
        <dbReference type="ARBA" id="ARBA00022679"/>
    </source>
</evidence>
<dbReference type="NCBIfam" id="NF033092">
    <property type="entry name" value="HK_WalK"/>
    <property type="match status" value="1"/>
</dbReference>
<dbReference type="CDD" id="cd00082">
    <property type="entry name" value="HisKA"/>
    <property type="match status" value="1"/>
</dbReference>
<evidence type="ECO:0000256" key="2">
    <source>
        <dbReference type="ARBA" id="ARBA00004651"/>
    </source>
</evidence>
<evidence type="ECO:0000313" key="19">
    <source>
        <dbReference type="EMBL" id="MBM7634493.1"/>
    </source>
</evidence>
<dbReference type="Gene3D" id="3.30.565.10">
    <property type="entry name" value="Histidine kinase-like ATPase, C-terminal domain"/>
    <property type="match status" value="1"/>
</dbReference>
<dbReference type="PROSITE" id="PS50113">
    <property type="entry name" value="PAC"/>
    <property type="match status" value="1"/>
</dbReference>
<dbReference type="CDD" id="cd00075">
    <property type="entry name" value="HATPase"/>
    <property type="match status" value="1"/>
</dbReference>
<evidence type="ECO:0000259" key="17">
    <source>
        <dbReference type="PROSITE" id="PS50113"/>
    </source>
</evidence>
<keyword evidence="13 14" id="KW-0472">Membrane</keyword>
<evidence type="ECO:0000256" key="8">
    <source>
        <dbReference type="ARBA" id="ARBA00022741"/>
    </source>
</evidence>
<dbReference type="PRINTS" id="PR00344">
    <property type="entry name" value="BCTRLSENSOR"/>
</dbReference>
<reference evidence="19 20" key="1">
    <citation type="submission" date="2021-01" db="EMBL/GenBank/DDBJ databases">
        <title>Genomic Encyclopedia of Type Strains, Phase IV (KMG-IV): sequencing the most valuable type-strain genomes for metagenomic binning, comparative biology and taxonomic classification.</title>
        <authorList>
            <person name="Goeker M."/>
        </authorList>
    </citation>
    <scope>NUCLEOTIDE SEQUENCE [LARGE SCALE GENOMIC DNA]</scope>
    <source>
        <strain evidence="19 20">DSM 25540</strain>
    </source>
</reference>
<keyword evidence="8" id="KW-0547">Nucleotide-binding</keyword>
<keyword evidence="9 19" id="KW-0418">Kinase</keyword>
<dbReference type="Gene3D" id="3.30.450.20">
    <property type="entry name" value="PAS domain"/>
    <property type="match status" value="2"/>
</dbReference>
<comment type="catalytic activity">
    <reaction evidence="1">
        <text>ATP + protein L-histidine = ADP + protein N-phospho-L-histidine.</text>
        <dbReference type="EC" id="2.7.13.3"/>
    </reaction>
</comment>
<dbReference type="SMART" id="SM00388">
    <property type="entry name" value="HisKA"/>
    <property type="match status" value="1"/>
</dbReference>
<dbReference type="InterPro" id="IPR035965">
    <property type="entry name" value="PAS-like_dom_sf"/>
</dbReference>
<sequence length="613" mass="69401">MEKFRNFFKSFQFKLIAIYVLLLLIATQIIGATFMTTLESQTIQNYNDYLEDRASLLANNAAEILTEPRSDEDGDVQLQIRQEMNDQVNLLFSDINEFVEVVDNNYTIITSHDSDLVGRLNNNIQIYRAMAGYEQAPETFQNPDTGDRTRVIIEKIEGNNDEIIGIAHIRASLEGTYEEVTEISSIFTWSAVIALIITAIIGILLSRTITRPVLDMQKQASRMSEGDFSRQVRVYGSDEIGKLATSFNTLTLSLKEANATTEGERRKLSSVLSHMTDGVIATDELGRIILLNRQAEILLSMSSEEAMGQSLPEILKLSEHLTPSKLYDYSESMILDFSDGDGSYLLEANFSVIRHEDGPITGLITVLHDVTEQEKIAQERREFVANVSHELRTPLTTLKSYMEALEDGALHDQELAPRFLGVAQTETERMIRLVNDLLQLSKMDRDDVRLNKHHYNLIAWLHEVLDRFEMMVKDKNIEFVRKLPTYPVRIEIDRDKMTQVIDNIISNAIKYSPDGGTITVGTDLHEDGATIFVKDEGMGIPRENQHKIFQRFYRVDKARARNLGGTGLGLAIAKEMVEAHGGTIGVSSELRQGTMITIQLPYTSIYEESRWEE</sequence>
<name>A0ABS2PGD7_9BACL</name>
<evidence type="ECO:0000256" key="4">
    <source>
        <dbReference type="ARBA" id="ARBA00022475"/>
    </source>
</evidence>
<dbReference type="InterPro" id="IPR050351">
    <property type="entry name" value="BphY/WalK/GraS-like"/>
</dbReference>
<dbReference type="InterPro" id="IPR003661">
    <property type="entry name" value="HisK_dim/P_dom"/>
</dbReference>
<dbReference type="InterPro" id="IPR049814">
    <property type="entry name" value="Resp_reg_WalK"/>
</dbReference>
<evidence type="ECO:0000259" key="15">
    <source>
        <dbReference type="PROSITE" id="PS50109"/>
    </source>
</evidence>
<dbReference type="Pfam" id="PF00672">
    <property type="entry name" value="HAMP"/>
    <property type="match status" value="1"/>
</dbReference>
<dbReference type="SUPFAM" id="SSF47384">
    <property type="entry name" value="Homodimeric domain of signal transducing histidine kinase"/>
    <property type="match status" value="1"/>
</dbReference>
<evidence type="ECO:0000256" key="7">
    <source>
        <dbReference type="ARBA" id="ARBA00022692"/>
    </source>
</evidence>
<evidence type="ECO:0000256" key="11">
    <source>
        <dbReference type="ARBA" id="ARBA00022989"/>
    </source>
</evidence>
<dbReference type="PROSITE" id="PS50109">
    <property type="entry name" value="HIS_KIN"/>
    <property type="match status" value="1"/>
</dbReference>
<gene>
    <name evidence="19" type="ORF">JOD17_003612</name>
</gene>
<dbReference type="Gene3D" id="1.10.8.500">
    <property type="entry name" value="HAMP domain in histidine kinase"/>
    <property type="match status" value="1"/>
</dbReference>
<dbReference type="InterPro" id="IPR003594">
    <property type="entry name" value="HATPase_dom"/>
</dbReference>
<dbReference type="Proteomes" id="UP000741863">
    <property type="component" value="Unassembled WGS sequence"/>
</dbReference>
<dbReference type="Pfam" id="PF00512">
    <property type="entry name" value="HisKA"/>
    <property type="match status" value="1"/>
</dbReference>
<dbReference type="PROSITE" id="PS50112">
    <property type="entry name" value="PAS"/>
    <property type="match status" value="1"/>
</dbReference>
<evidence type="ECO:0000256" key="1">
    <source>
        <dbReference type="ARBA" id="ARBA00000085"/>
    </source>
</evidence>
<dbReference type="GO" id="GO:0004673">
    <property type="term" value="F:protein histidine kinase activity"/>
    <property type="evidence" value="ECO:0007669"/>
    <property type="project" value="UniProtKB-EC"/>
</dbReference>
<keyword evidence="5" id="KW-0597">Phosphoprotein</keyword>
<keyword evidence="20" id="KW-1185">Reference proteome</keyword>
<evidence type="ECO:0000256" key="12">
    <source>
        <dbReference type="ARBA" id="ARBA00023012"/>
    </source>
</evidence>
<feature type="domain" description="Histidine kinase" evidence="15">
    <location>
        <begin position="386"/>
        <end position="604"/>
    </location>
</feature>
<keyword evidence="7 14" id="KW-0812">Transmembrane</keyword>
<dbReference type="InterPro" id="IPR036890">
    <property type="entry name" value="HATPase_C_sf"/>
</dbReference>
<dbReference type="InterPro" id="IPR005467">
    <property type="entry name" value="His_kinase_dom"/>
</dbReference>
<feature type="transmembrane region" description="Helical" evidence="14">
    <location>
        <begin position="186"/>
        <end position="206"/>
    </location>
</feature>
<comment type="caution">
    <text evidence="19">The sequence shown here is derived from an EMBL/GenBank/DDBJ whole genome shotgun (WGS) entry which is preliminary data.</text>
</comment>
<comment type="subcellular location">
    <subcellularLocation>
        <location evidence="2">Cell membrane</location>
        <topology evidence="2">Multi-pass membrane protein</topology>
    </subcellularLocation>
</comment>
<evidence type="ECO:0000259" key="18">
    <source>
        <dbReference type="PROSITE" id="PS50885"/>
    </source>
</evidence>
<evidence type="ECO:0000256" key="14">
    <source>
        <dbReference type="SAM" id="Phobius"/>
    </source>
</evidence>
<evidence type="ECO:0000256" key="10">
    <source>
        <dbReference type="ARBA" id="ARBA00022840"/>
    </source>
</evidence>
<feature type="domain" description="PAS" evidence="16">
    <location>
        <begin position="264"/>
        <end position="324"/>
    </location>
</feature>
<evidence type="ECO:0000313" key="20">
    <source>
        <dbReference type="Proteomes" id="UP000741863"/>
    </source>
</evidence>
<dbReference type="RefSeq" id="WP_204699304.1">
    <property type="nucleotide sequence ID" value="NZ_JAFBEC010000013.1"/>
</dbReference>
<feature type="domain" description="HAMP" evidence="18">
    <location>
        <begin position="207"/>
        <end position="259"/>
    </location>
</feature>
<keyword evidence="6 19" id="KW-0808">Transferase</keyword>
<dbReference type="SMART" id="SM00091">
    <property type="entry name" value="PAS"/>
    <property type="match status" value="1"/>
</dbReference>
<dbReference type="InterPro" id="IPR000014">
    <property type="entry name" value="PAS"/>
</dbReference>
<keyword evidence="10" id="KW-0067">ATP-binding</keyword>
<dbReference type="SMART" id="SM00304">
    <property type="entry name" value="HAMP"/>
    <property type="match status" value="1"/>
</dbReference>
<evidence type="ECO:0000256" key="3">
    <source>
        <dbReference type="ARBA" id="ARBA00012438"/>
    </source>
</evidence>
<keyword evidence="4" id="KW-1003">Cell membrane</keyword>
<dbReference type="InterPro" id="IPR003660">
    <property type="entry name" value="HAMP_dom"/>
</dbReference>
<evidence type="ECO:0000256" key="13">
    <source>
        <dbReference type="ARBA" id="ARBA00023136"/>
    </source>
</evidence>
<dbReference type="NCBIfam" id="TIGR00229">
    <property type="entry name" value="sensory_box"/>
    <property type="match status" value="1"/>
</dbReference>
<dbReference type="PANTHER" id="PTHR45453:SF1">
    <property type="entry name" value="PHOSPHATE REGULON SENSOR PROTEIN PHOR"/>
    <property type="match status" value="1"/>
</dbReference>
<dbReference type="Pfam" id="PF02518">
    <property type="entry name" value="HATPase_c"/>
    <property type="match status" value="1"/>
</dbReference>
<keyword evidence="11 14" id="KW-1133">Transmembrane helix</keyword>
<dbReference type="Pfam" id="PF00989">
    <property type="entry name" value="PAS"/>
    <property type="match status" value="1"/>
</dbReference>
<dbReference type="InterPro" id="IPR004358">
    <property type="entry name" value="Sig_transdc_His_kin-like_C"/>
</dbReference>
<dbReference type="InterPro" id="IPR057640">
    <property type="entry name" value="Cache_WalK"/>
</dbReference>
<dbReference type="EMBL" id="JAFBEC010000013">
    <property type="protein sequence ID" value="MBM7634493.1"/>
    <property type="molecule type" value="Genomic_DNA"/>
</dbReference>
<evidence type="ECO:0000256" key="5">
    <source>
        <dbReference type="ARBA" id="ARBA00022553"/>
    </source>
</evidence>
<protein>
    <recommendedName>
        <fullName evidence="3">histidine kinase</fullName>
        <ecNumber evidence="3">2.7.13.3</ecNumber>
    </recommendedName>
</protein>
<dbReference type="PANTHER" id="PTHR45453">
    <property type="entry name" value="PHOSPHATE REGULON SENSOR PROTEIN PHOR"/>
    <property type="match status" value="1"/>
</dbReference>
<dbReference type="InterPro" id="IPR000700">
    <property type="entry name" value="PAS-assoc_C"/>
</dbReference>
<accession>A0ABS2PGD7</accession>
<dbReference type="SMART" id="SM00387">
    <property type="entry name" value="HATPase_c"/>
    <property type="match status" value="1"/>
</dbReference>